<dbReference type="GO" id="GO:0005737">
    <property type="term" value="C:cytoplasm"/>
    <property type="evidence" value="ECO:0007669"/>
    <property type="project" value="TreeGrafter"/>
</dbReference>
<dbReference type="GO" id="GO:0016491">
    <property type="term" value="F:oxidoreductase activity"/>
    <property type="evidence" value="ECO:0007669"/>
    <property type="project" value="UniProtKB-ARBA"/>
</dbReference>
<dbReference type="InterPro" id="IPR003462">
    <property type="entry name" value="ODC_Mu_crystall"/>
</dbReference>
<dbReference type="Pfam" id="PF02423">
    <property type="entry name" value="OCD_Mu_crystall"/>
    <property type="match status" value="1"/>
</dbReference>
<dbReference type="Gene3D" id="3.40.50.720">
    <property type="entry name" value="NAD(P)-binding Rossmann-like Domain"/>
    <property type="match status" value="1"/>
</dbReference>
<comment type="caution">
    <text evidence="2">The sequence shown here is derived from an EMBL/GenBank/DDBJ whole genome shotgun (WGS) entry which is preliminary data.</text>
</comment>
<dbReference type="Proteomes" id="UP000470384">
    <property type="component" value="Unassembled WGS sequence"/>
</dbReference>
<dbReference type="SUPFAM" id="SSF51735">
    <property type="entry name" value="NAD(P)-binding Rossmann-fold domains"/>
    <property type="match status" value="1"/>
</dbReference>
<keyword evidence="3" id="KW-1185">Reference proteome</keyword>
<dbReference type="PIRSF" id="PIRSF001439">
    <property type="entry name" value="CryM"/>
    <property type="match status" value="1"/>
</dbReference>
<dbReference type="EMBL" id="WXYQ01000004">
    <property type="protein sequence ID" value="NBG94858.1"/>
    <property type="molecule type" value="Genomic_DNA"/>
</dbReference>
<reference evidence="2 3" key="1">
    <citation type="journal article" date="2016" name="Int. J. Syst. Evol. Microbiol.">
        <title>Pyruvatibacter mobilis gen. nov., sp. nov., a marine bacterium from the culture broth of Picochlorum sp. 122.</title>
        <authorList>
            <person name="Wang G."/>
            <person name="Tang M."/>
            <person name="Wu H."/>
            <person name="Dai S."/>
            <person name="Li T."/>
            <person name="Chen C."/>
            <person name="He H."/>
            <person name="Fan J."/>
            <person name="Xiang W."/>
            <person name="Li X."/>
        </authorList>
    </citation>
    <scope>NUCLEOTIDE SEQUENCE [LARGE SCALE GENOMIC DNA]</scope>
    <source>
        <strain evidence="2 3">GYP-11</strain>
    </source>
</reference>
<organism evidence="2 3">
    <name type="scientific">Pyruvatibacter mobilis</name>
    <dbReference type="NCBI Taxonomy" id="1712261"/>
    <lineage>
        <taxon>Bacteria</taxon>
        <taxon>Pseudomonadati</taxon>
        <taxon>Pseudomonadota</taxon>
        <taxon>Alphaproteobacteria</taxon>
        <taxon>Hyphomicrobiales</taxon>
        <taxon>Parvibaculaceae</taxon>
        <taxon>Pyruvatibacter</taxon>
    </lineage>
</organism>
<accession>A0A845Q9C2</accession>
<dbReference type="NCBIfam" id="NF004793">
    <property type="entry name" value="PRK06141.1"/>
    <property type="match status" value="1"/>
</dbReference>
<evidence type="ECO:0000313" key="2">
    <source>
        <dbReference type="EMBL" id="NBG94858.1"/>
    </source>
</evidence>
<dbReference type="GeneID" id="300655767"/>
<evidence type="ECO:0000256" key="1">
    <source>
        <dbReference type="ARBA" id="ARBA00008903"/>
    </source>
</evidence>
<evidence type="ECO:0000313" key="3">
    <source>
        <dbReference type="Proteomes" id="UP000470384"/>
    </source>
</evidence>
<gene>
    <name evidence="2" type="ORF">GTQ45_03835</name>
</gene>
<comment type="similarity">
    <text evidence="1">Belongs to the ornithine cyclodeaminase/mu-crystallin family.</text>
</comment>
<sequence length="326" mass="35128">MRLVTAAELNQVLDVRSVMERLRSAFRDDIASPRRTVHHVESSLGPDEPGAGDLMLMPAWVRGTARAGDMSGRRGYIGVKVQSVFPDNRSHGVPALTGVYVLMSGRTGEPLGLIDAPTLTHWRTAAASALAASYLARQDCERLLMVGAGSLAPHMIRAFAAIRPICNVLIWNRTAETAERLAKKLDRPDFRVGATTDLEGAVKGADIICTATASTAPLIRGEWLSPGAHVDCVGGYRPDMREVDDAVLSRARIFVDTRPGALSEAGDIMGPLEAGVITVEDIAADLYELTRGERAGRRYHDQITLFKSVGVALEDLATATLAFERT</sequence>
<dbReference type="FunFam" id="3.40.50.720:FF:000311">
    <property type="entry name" value="Ornithine cyclodeaminase"/>
    <property type="match status" value="1"/>
</dbReference>
<dbReference type="GO" id="GO:0019752">
    <property type="term" value="P:carboxylic acid metabolic process"/>
    <property type="evidence" value="ECO:0007669"/>
    <property type="project" value="UniProtKB-ARBA"/>
</dbReference>
<dbReference type="PANTHER" id="PTHR13812">
    <property type="entry name" value="KETIMINE REDUCTASE MU-CRYSTALLIN"/>
    <property type="match status" value="1"/>
</dbReference>
<name>A0A845Q9C2_9HYPH</name>
<dbReference type="OrthoDB" id="9785971at2"/>
<dbReference type="InterPro" id="IPR036291">
    <property type="entry name" value="NAD(P)-bd_dom_sf"/>
</dbReference>
<dbReference type="Gene3D" id="3.30.1780.10">
    <property type="entry name" value="ornithine cyclodeaminase, domain 1"/>
    <property type="match status" value="1"/>
</dbReference>
<protein>
    <submittedName>
        <fullName evidence="2">Ornithine cyclodeaminase family protein</fullName>
    </submittedName>
</protein>
<dbReference type="PANTHER" id="PTHR13812:SF19">
    <property type="entry name" value="KETIMINE REDUCTASE MU-CRYSTALLIN"/>
    <property type="match status" value="1"/>
</dbReference>
<dbReference type="RefSeq" id="WP_027842962.1">
    <property type="nucleotide sequence ID" value="NZ_BMHN01000001.1"/>
</dbReference>
<dbReference type="AlphaFoldDB" id="A0A845Q9C2"/>
<proteinExistence type="inferred from homology"/>
<dbReference type="InterPro" id="IPR023401">
    <property type="entry name" value="ODC_N"/>
</dbReference>